<dbReference type="PANTHER" id="PTHR43247">
    <property type="entry name" value="PHOSPHOSERINE AMINOTRANSFERASE"/>
    <property type="match status" value="1"/>
</dbReference>
<protein>
    <recommendedName>
        <fullName evidence="12">Phosphoserine aminotransferase</fullName>
        <ecNumber evidence="12">2.6.1.52</ecNumber>
    </recommendedName>
</protein>
<evidence type="ECO:0000259" key="13">
    <source>
        <dbReference type="Pfam" id="PF00266"/>
    </source>
</evidence>
<dbReference type="PANTHER" id="PTHR43247:SF1">
    <property type="entry name" value="PHOSPHOSERINE AMINOTRANSFERASE"/>
    <property type="match status" value="1"/>
</dbReference>
<proteinExistence type="inferred from homology"/>
<comment type="cofactor">
    <cofactor evidence="1 11">
        <name>pyridoxal 5'-phosphate</name>
        <dbReference type="ChEBI" id="CHEBI:597326"/>
    </cofactor>
</comment>
<dbReference type="PROSITE" id="PS00595">
    <property type="entry name" value="AA_TRANSFER_CLASS_5"/>
    <property type="match status" value="1"/>
</dbReference>
<dbReference type="InterPro" id="IPR020578">
    <property type="entry name" value="Aminotrans_V_PyrdxlP_BS"/>
</dbReference>
<dbReference type="NCBIfam" id="TIGR01364">
    <property type="entry name" value="serC_1"/>
    <property type="match status" value="1"/>
</dbReference>
<accession>A0A0X8HWS0</accession>
<dbReference type="HAMAP" id="MF_00160">
    <property type="entry name" value="SerC_aminotrans_5"/>
    <property type="match status" value="1"/>
</dbReference>
<evidence type="ECO:0000256" key="3">
    <source>
        <dbReference type="ARBA" id="ARBA00006904"/>
    </source>
</evidence>
<dbReference type="SUPFAM" id="SSF53383">
    <property type="entry name" value="PLP-dependent transferases"/>
    <property type="match status" value="1"/>
</dbReference>
<dbReference type="GO" id="GO:0030170">
    <property type="term" value="F:pyridoxal phosphate binding"/>
    <property type="evidence" value="ECO:0007669"/>
    <property type="project" value="TreeGrafter"/>
</dbReference>
<keyword evidence="4 12" id="KW-0032">Aminotransferase</keyword>
<dbReference type="InterPro" id="IPR015424">
    <property type="entry name" value="PyrdxlP-dep_Trfase"/>
</dbReference>
<dbReference type="InterPro" id="IPR000192">
    <property type="entry name" value="Aminotrans_V_dom"/>
</dbReference>
<evidence type="ECO:0000313" key="14">
    <source>
        <dbReference type="EMBL" id="AMD22887.1"/>
    </source>
</evidence>
<feature type="domain" description="Aminotransferase class V" evidence="13">
    <location>
        <begin position="10"/>
        <end position="379"/>
    </location>
</feature>
<keyword evidence="15" id="KW-1185">Reference proteome</keyword>
<gene>
    <name evidence="14" type="ORF">AW171_hschr84947</name>
</gene>
<dbReference type="Pfam" id="PF00266">
    <property type="entry name" value="Aminotran_5"/>
    <property type="match status" value="1"/>
</dbReference>
<keyword evidence="5 12" id="KW-0028">Amino-acid biosynthesis</keyword>
<dbReference type="OrthoDB" id="1703350at2759"/>
<comment type="catalytic activity">
    <reaction evidence="9">
        <text>4-(phosphooxy)-L-threonine + 2-oxoglutarate = (R)-3-hydroxy-2-oxo-4-phosphooxybutanoate + L-glutamate</text>
        <dbReference type="Rhea" id="RHEA:16573"/>
        <dbReference type="ChEBI" id="CHEBI:16810"/>
        <dbReference type="ChEBI" id="CHEBI:29985"/>
        <dbReference type="ChEBI" id="CHEBI:58452"/>
        <dbReference type="ChEBI" id="CHEBI:58538"/>
        <dbReference type="EC" id="2.6.1.52"/>
    </reaction>
</comment>
<comment type="catalytic activity">
    <reaction evidence="10 12">
        <text>O-phospho-L-serine + 2-oxoglutarate = 3-phosphooxypyruvate + L-glutamate</text>
        <dbReference type="Rhea" id="RHEA:14329"/>
        <dbReference type="ChEBI" id="CHEBI:16810"/>
        <dbReference type="ChEBI" id="CHEBI:18110"/>
        <dbReference type="ChEBI" id="CHEBI:29985"/>
        <dbReference type="ChEBI" id="CHEBI:57524"/>
        <dbReference type="EC" id="2.6.1.52"/>
    </reaction>
</comment>
<evidence type="ECO:0000256" key="1">
    <source>
        <dbReference type="ARBA" id="ARBA00001933"/>
    </source>
</evidence>
<dbReference type="AlphaFoldDB" id="A0A0X8HWS0"/>
<dbReference type="InterPro" id="IPR015422">
    <property type="entry name" value="PyrdxlP-dep_Trfase_small"/>
</dbReference>
<evidence type="ECO:0000256" key="6">
    <source>
        <dbReference type="ARBA" id="ARBA00022679"/>
    </source>
</evidence>
<dbReference type="GeneID" id="28726253"/>
<dbReference type="GO" id="GO:0004648">
    <property type="term" value="F:O-phospho-L-serine:2-oxoglutarate aminotransferase activity"/>
    <property type="evidence" value="ECO:0007669"/>
    <property type="project" value="UniProtKB-EC"/>
</dbReference>
<name>A0A0X8HWS0_9SACH</name>
<keyword evidence="7" id="KW-0663">Pyridoxal phosphate</keyword>
<evidence type="ECO:0000256" key="9">
    <source>
        <dbReference type="ARBA" id="ARBA00047630"/>
    </source>
</evidence>
<dbReference type="FunFam" id="3.90.1150.10:FF:000006">
    <property type="entry name" value="Phosphoserine aminotransferase"/>
    <property type="match status" value="1"/>
</dbReference>
<reference evidence="14 15" key="1">
    <citation type="submission" date="2016-01" db="EMBL/GenBank/DDBJ databases">
        <title>Genome sequence of the yeast Holleya sinecauda.</title>
        <authorList>
            <person name="Dietrich F.S."/>
        </authorList>
    </citation>
    <scope>NUCLEOTIDE SEQUENCE [LARGE SCALE GENOMIC DNA]</scope>
    <source>
        <strain evidence="14 15">ATCC 58844</strain>
    </source>
</reference>
<sequence>MVLTREQPHFFGAGPAQLPTVVLQQAAADLIDYQGLGLGIGEISHRSKEAGKVIDDCKKHVKELLGVPETFEVFFMQGGGTTGFSSIASNLTAAKVGRDQKPGTAAYLVTGAWSEKAVQEAERLGISTEVIFNTKKASGDFVSIPATSEWVDKVTADKHSYVYLCENETVHGVEWPEVPLELAAKGVPVVADLSSNIFSREIDVNRYDLIMAGAQKNIGLAGLTIYIIRKTLLEDISKVPESQLRDMGVPIAPIASHYPTVVKNNSAYNTIPIFTLHIIDLVLQHLLKRGGLQSQQSVNEEKAKMLYEALDQHSDFYNLPVDKKVRSKMNVIFTLKKDGLNDKFVEEAAKLRLTGLKGHRSVGGFRASLYNAVDISSVRLLADFVVRFAQENAQ</sequence>
<dbReference type="InterPro" id="IPR015421">
    <property type="entry name" value="PyrdxlP-dep_Trfase_major"/>
</dbReference>
<dbReference type="Gene3D" id="3.90.1150.10">
    <property type="entry name" value="Aspartate Aminotransferase, domain 1"/>
    <property type="match status" value="1"/>
</dbReference>
<keyword evidence="6 12" id="KW-0808">Transferase</keyword>
<dbReference type="EMBL" id="CP014248">
    <property type="protein sequence ID" value="AMD22887.1"/>
    <property type="molecule type" value="Genomic_DNA"/>
</dbReference>
<evidence type="ECO:0000256" key="7">
    <source>
        <dbReference type="ARBA" id="ARBA00022898"/>
    </source>
</evidence>
<evidence type="ECO:0000313" key="15">
    <source>
        <dbReference type="Proteomes" id="UP000243052"/>
    </source>
</evidence>
<dbReference type="UniPathway" id="UPA00135">
    <property type="reaction ID" value="UER00197"/>
</dbReference>
<dbReference type="Proteomes" id="UP000243052">
    <property type="component" value="Chromosome viii"/>
</dbReference>
<dbReference type="GO" id="GO:0005737">
    <property type="term" value="C:cytoplasm"/>
    <property type="evidence" value="ECO:0007669"/>
    <property type="project" value="TreeGrafter"/>
</dbReference>
<dbReference type="RefSeq" id="XP_017989883.1">
    <property type="nucleotide sequence ID" value="XM_018134394.1"/>
</dbReference>
<dbReference type="InterPro" id="IPR022278">
    <property type="entry name" value="Pser_aminoTfrase"/>
</dbReference>
<evidence type="ECO:0000256" key="10">
    <source>
        <dbReference type="ARBA" id="ARBA00049007"/>
    </source>
</evidence>
<evidence type="ECO:0000256" key="12">
    <source>
        <dbReference type="RuleBase" id="RU004505"/>
    </source>
</evidence>
<dbReference type="GO" id="GO:0006564">
    <property type="term" value="P:L-serine biosynthetic process"/>
    <property type="evidence" value="ECO:0007669"/>
    <property type="project" value="UniProtKB-KW"/>
</dbReference>
<evidence type="ECO:0000256" key="11">
    <source>
        <dbReference type="RuleBase" id="RU004504"/>
    </source>
</evidence>
<evidence type="ECO:0000256" key="4">
    <source>
        <dbReference type="ARBA" id="ARBA00022576"/>
    </source>
</evidence>
<dbReference type="EC" id="2.6.1.52" evidence="12"/>
<organism evidence="14 15">
    <name type="scientific">Eremothecium sinecaudum</name>
    <dbReference type="NCBI Taxonomy" id="45286"/>
    <lineage>
        <taxon>Eukaryota</taxon>
        <taxon>Fungi</taxon>
        <taxon>Dikarya</taxon>
        <taxon>Ascomycota</taxon>
        <taxon>Saccharomycotina</taxon>
        <taxon>Saccharomycetes</taxon>
        <taxon>Saccharomycetales</taxon>
        <taxon>Saccharomycetaceae</taxon>
        <taxon>Eremothecium</taxon>
    </lineage>
</organism>
<dbReference type="FunFam" id="3.40.640.10:FF:000010">
    <property type="entry name" value="Phosphoserine aminotransferase"/>
    <property type="match status" value="1"/>
</dbReference>
<dbReference type="PIRSF" id="PIRSF000525">
    <property type="entry name" value="SerC"/>
    <property type="match status" value="1"/>
</dbReference>
<dbReference type="Gene3D" id="3.40.640.10">
    <property type="entry name" value="Type I PLP-dependent aspartate aminotransferase-like (Major domain)"/>
    <property type="match status" value="1"/>
</dbReference>
<comment type="pathway">
    <text evidence="2 12">Amino-acid biosynthesis; L-serine biosynthesis; L-serine from 3-phospho-D-glycerate: step 2/3.</text>
</comment>
<dbReference type="STRING" id="45286.A0A0X8HWS0"/>
<evidence type="ECO:0000256" key="5">
    <source>
        <dbReference type="ARBA" id="ARBA00022605"/>
    </source>
</evidence>
<evidence type="ECO:0000256" key="2">
    <source>
        <dbReference type="ARBA" id="ARBA00005099"/>
    </source>
</evidence>
<comment type="similarity">
    <text evidence="3">Belongs to the class-V pyridoxal-phosphate-dependent aminotransferase family. SerC subfamily.</text>
</comment>
<dbReference type="NCBIfam" id="NF003764">
    <property type="entry name" value="PRK05355.1"/>
    <property type="match status" value="1"/>
</dbReference>
<evidence type="ECO:0000256" key="8">
    <source>
        <dbReference type="ARBA" id="ARBA00023299"/>
    </source>
</evidence>
<keyword evidence="8 12" id="KW-0718">Serine biosynthesis</keyword>